<gene>
    <name evidence="1" type="ORF">KCU98_g9536</name>
</gene>
<dbReference type="AlphaFoldDB" id="A0A9P8JTX8"/>
<dbReference type="EMBL" id="JAHFXS010001311">
    <property type="protein sequence ID" value="KAG9978259.1"/>
    <property type="molecule type" value="Genomic_DNA"/>
</dbReference>
<proteinExistence type="predicted"/>
<name>A0A9P8JTX8_AURME</name>
<protein>
    <submittedName>
        <fullName evidence="1">Uncharacterized protein</fullName>
    </submittedName>
</protein>
<organism evidence="1 2">
    <name type="scientific">Aureobasidium melanogenum</name>
    <name type="common">Aureobasidium pullulans var. melanogenum</name>
    <dbReference type="NCBI Taxonomy" id="46634"/>
    <lineage>
        <taxon>Eukaryota</taxon>
        <taxon>Fungi</taxon>
        <taxon>Dikarya</taxon>
        <taxon>Ascomycota</taxon>
        <taxon>Pezizomycotina</taxon>
        <taxon>Dothideomycetes</taxon>
        <taxon>Dothideomycetidae</taxon>
        <taxon>Dothideales</taxon>
        <taxon>Saccotheciaceae</taxon>
        <taxon>Aureobasidium</taxon>
    </lineage>
</organism>
<sequence length="103" mass="11501">MLRYFYDGDYDKVAAPGDNPADHHLAMYRLADLYDAPDLRGDACAKLLGCLRPVHKDNDEIIWASWGSTPSEFHMTDQTILSIQQILGPDADSFADNSIQENA</sequence>
<evidence type="ECO:0000313" key="1">
    <source>
        <dbReference type="EMBL" id="KAG9978259.1"/>
    </source>
</evidence>
<accession>A0A9P8JTX8</accession>
<reference evidence="1" key="1">
    <citation type="journal article" date="2021" name="J Fungi (Basel)">
        <title>Virulence traits and population genomics of the black yeast Aureobasidium melanogenum.</title>
        <authorList>
            <person name="Cernosa A."/>
            <person name="Sun X."/>
            <person name="Gostincar C."/>
            <person name="Fang C."/>
            <person name="Gunde-Cimerman N."/>
            <person name="Song Z."/>
        </authorList>
    </citation>
    <scope>NUCLEOTIDE SEQUENCE</scope>
    <source>
        <strain evidence="1">EXF-9298</strain>
    </source>
</reference>
<reference evidence="1" key="2">
    <citation type="submission" date="2021-08" db="EMBL/GenBank/DDBJ databases">
        <authorList>
            <person name="Gostincar C."/>
            <person name="Sun X."/>
            <person name="Song Z."/>
            <person name="Gunde-Cimerman N."/>
        </authorList>
    </citation>
    <scope>NUCLEOTIDE SEQUENCE</scope>
    <source>
        <strain evidence="1">EXF-9298</strain>
    </source>
</reference>
<dbReference type="Proteomes" id="UP000729357">
    <property type="component" value="Unassembled WGS sequence"/>
</dbReference>
<keyword evidence="2" id="KW-1185">Reference proteome</keyword>
<feature type="non-terminal residue" evidence="1">
    <location>
        <position position="103"/>
    </location>
</feature>
<comment type="caution">
    <text evidence="1">The sequence shown here is derived from an EMBL/GenBank/DDBJ whole genome shotgun (WGS) entry which is preliminary data.</text>
</comment>
<evidence type="ECO:0000313" key="2">
    <source>
        <dbReference type="Proteomes" id="UP000729357"/>
    </source>
</evidence>